<dbReference type="Gene3D" id="3.30.20.10">
    <property type="entry name" value="Endochitinase, domain 2"/>
    <property type="match status" value="1"/>
</dbReference>
<reference evidence="4 5" key="1">
    <citation type="submission" date="2024-03" db="EMBL/GenBank/DDBJ databases">
        <title>Novel species of the genus Variovorax.</title>
        <authorList>
            <person name="Liu Q."/>
            <person name="Xin Y.-H."/>
        </authorList>
    </citation>
    <scope>NUCLEOTIDE SEQUENCE [LARGE SCALE GENOMIC DNA]</scope>
    <source>
        <strain evidence="4 5">KACC 18901</strain>
    </source>
</reference>
<evidence type="ECO:0000313" key="4">
    <source>
        <dbReference type="EMBL" id="MEJ8855450.1"/>
    </source>
</evidence>
<evidence type="ECO:0000259" key="3">
    <source>
        <dbReference type="Pfam" id="PF00182"/>
    </source>
</evidence>
<dbReference type="Gene3D" id="1.10.530.10">
    <property type="match status" value="1"/>
</dbReference>
<accession>A0ABU8X6L5</accession>
<dbReference type="InterPro" id="IPR023346">
    <property type="entry name" value="Lysozyme-like_dom_sf"/>
</dbReference>
<protein>
    <submittedName>
        <fullName evidence="4">Chitinase</fullName>
    </submittedName>
</protein>
<evidence type="ECO:0000256" key="1">
    <source>
        <dbReference type="ARBA" id="ARBA00022821"/>
    </source>
</evidence>
<dbReference type="SUPFAM" id="SSF53955">
    <property type="entry name" value="Lysozyme-like"/>
    <property type="match status" value="1"/>
</dbReference>
<proteinExistence type="predicted"/>
<dbReference type="Proteomes" id="UP001367030">
    <property type="component" value="Unassembled WGS sequence"/>
</dbReference>
<keyword evidence="5" id="KW-1185">Reference proteome</keyword>
<evidence type="ECO:0000313" key="5">
    <source>
        <dbReference type="Proteomes" id="UP001367030"/>
    </source>
</evidence>
<dbReference type="InterPro" id="IPR000726">
    <property type="entry name" value="Glyco_hydro_19_cat"/>
</dbReference>
<dbReference type="CDD" id="cd00325">
    <property type="entry name" value="chitinase_GH19"/>
    <property type="match status" value="1"/>
</dbReference>
<dbReference type="EMBL" id="JBBKZS010000004">
    <property type="protein sequence ID" value="MEJ8855450.1"/>
    <property type="molecule type" value="Genomic_DNA"/>
</dbReference>
<keyword evidence="2" id="KW-1015">Disulfide bond</keyword>
<dbReference type="PANTHER" id="PTHR22595:SF79">
    <property type="entry name" value="CHITINASE 12"/>
    <property type="match status" value="1"/>
</dbReference>
<name>A0ABU8X6L5_9BURK</name>
<evidence type="ECO:0000256" key="2">
    <source>
        <dbReference type="ARBA" id="ARBA00023157"/>
    </source>
</evidence>
<comment type="caution">
    <text evidence="4">The sequence shown here is derived from an EMBL/GenBank/DDBJ whole genome shotgun (WGS) entry which is preliminary data.</text>
</comment>
<keyword evidence="1" id="KW-0611">Plant defense</keyword>
<organism evidence="4 5">
    <name type="scientific">Variovorax robiniae</name>
    <dbReference type="NCBI Taxonomy" id="1836199"/>
    <lineage>
        <taxon>Bacteria</taxon>
        <taxon>Pseudomonadati</taxon>
        <taxon>Pseudomonadota</taxon>
        <taxon>Betaproteobacteria</taxon>
        <taxon>Burkholderiales</taxon>
        <taxon>Comamonadaceae</taxon>
        <taxon>Variovorax</taxon>
    </lineage>
</organism>
<sequence length="424" mass="45970">MTFIAAPTGYPTSAQFTATETDLGKSVSATDPGVLDRIRAALRTLPDQQVDAIAAGAAANPDNVKRVERLLPAAKFDEMFPVRNIKYTYLNLLKGIGKFPAYCATYSDGRDSDAICKKLLVTSFAHFVQETGANWPSLTPATARGYPDQNNAVLATMPQGTAIPSHHQGLWYLRESGYQEGSAVGSYQDCYTGQGSTIFSVFYACGFNSQGATLDYFGRGSKQLSWNYNFGPFSKAVYGDPAVLLDDPGRVADTWLNFASAVWFAVTPQSPKPSMIWVVDGTWKPNTVDVANNMTPGFGATVHIINGGIECGGGTERQQVINRIAAYRALAGEMGVVIPADEQVGCANMKGFQPGSAAVTKVYLDKGWNYNPSNPGGVSWSCQLVDYQMPFSLVNPGDYQLCVNYMFRGQVFWKGNMVIDNTKQ</sequence>
<dbReference type="RefSeq" id="WP_340335648.1">
    <property type="nucleotide sequence ID" value="NZ_JBBKZS010000004.1"/>
</dbReference>
<dbReference type="Pfam" id="PF00182">
    <property type="entry name" value="Glyco_hydro_19"/>
    <property type="match status" value="1"/>
</dbReference>
<feature type="domain" description="Glycoside hydrolase family 19 catalytic" evidence="3">
    <location>
        <begin position="211"/>
        <end position="336"/>
    </location>
</feature>
<gene>
    <name evidence="4" type="ORF">WKW79_12765</name>
</gene>
<dbReference type="PANTHER" id="PTHR22595">
    <property type="entry name" value="CHITINASE-RELATED"/>
    <property type="match status" value="1"/>
</dbReference>